<reference evidence="2" key="2">
    <citation type="journal article" date="2021" name="Genome Biol. Evol.">
        <title>Developing a high-quality reference genome for a parasitic bivalve with doubly uniparental inheritance (Bivalvia: Unionida).</title>
        <authorList>
            <person name="Smith C.H."/>
        </authorList>
    </citation>
    <scope>NUCLEOTIDE SEQUENCE</scope>
    <source>
        <strain evidence="2">CHS0354</strain>
        <tissue evidence="2">Mantle</tissue>
    </source>
</reference>
<proteinExistence type="predicted"/>
<comment type="caution">
    <text evidence="2">The sequence shown here is derived from an EMBL/GenBank/DDBJ whole genome shotgun (WGS) entry which is preliminary data.</text>
</comment>
<organism evidence="2 3">
    <name type="scientific">Potamilus streckersoni</name>
    <dbReference type="NCBI Taxonomy" id="2493646"/>
    <lineage>
        <taxon>Eukaryota</taxon>
        <taxon>Metazoa</taxon>
        <taxon>Spiralia</taxon>
        <taxon>Lophotrochozoa</taxon>
        <taxon>Mollusca</taxon>
        <taxon>Bivalvia</taxon>
        <taxon>Autobranchia</taxon>
        <taxon>Heteroconchia</taxon>
        <taxon>Palaeoheterodonta</taxon>
        <taxon>Unionida</taxon>
        <taxon>Unionoidea</taxon>
        <taxon>Unionidae</taxon>
        <taxon>Ambleminae</taxon>
        <taxon>Lampsilini</taxon>
        <taxon>Potamilus</taxon>
    </lineage>
</organism>
<feature type="signal peptide" evidence="1">
    <location>
        <begin position="1"/>
        <end position="24"/>
    </location>
</feature>
<accession>A0AAE0SPN2</accession>
<reference evidence="2" key="3">
    <citation type="submission" date="2023-05" db="EMBL/GenBank/DDBJ databases">
        <authorList>
            <person name="Smith C.H."/>
        </authorList>
    </citation>
    <scope>NUCLEOTIDE SEQUENCE</scope>
    <source>
        <strain evidence="2">CHS0354</strain>
        <tissue evidence="2">Mantle</tissue>
    </source>
</reference>
<dbReference type="Gene3D" id="3.40.50.11350">
    <property type="match status" value="1"/>
</dbReference>
<dbReference type="EMBL" id="JAEAOA010001512">
    <property type="protein sequence ID" value="KAK3595734.1"/>
    <property type="molecule type" value="Genomic_DNA"/>
</dbReference>
<name>A0AAE0SPN2_9BIVA</name>
<gene>
    <name evidence="2" type="ORF">CHS0354_025358</name>
</gene>
<sequence>MTFKILIGLSLLTIILYNARISPSQELPCVSQPRYYTNKSLLRNPVRYLIDTCVDEDQCFGWGDRQRAIVTTYLVSLLSDRQFGIYMTNPCALENFLAPNKVNWIVKKDELDGLCARNFYMYNDHLQHNRQHQMIETADFQTLFPEDVIYFHTAQDYLPSIRRNKLTADKIPWLHRYTLGEAYGFIMRHLFVLNKSTQKTVTELLLKHVKNHTLVCAHVRMGIKGIDFLRTPKSELQVIWDFLHRYNDINKYKIYVATDLNETKAQALKLFRDQIFDTVGIIDQMHRSKSCEVFRRVIVEQEILTRCDILMLTQSTVGMIAAFTRNRNEGLYCFYKERVFPCTI</sequence>
<keyword evidence="1" id="KW-0732">Signal</keyword>
<evidence type="ECO:0000313" key="3">
    <source>
        <dbReference type="Proteomes" id="UP001195483"/>
    </source>
</evidence>
<feature type="chain" id="PRO_5042256673" evidence="1">
    <location>
        <begin position="25"/>
        <end position="344"/>
    </location>
</feature>
<reference evidence="2" key="1">
    <citation type="journal article" date="2021" name="Genome Biol. Evol.">
        <title>A High-Quality Reference Genome for a Parasitic Bivalve with Doubly Uniparental Inheritance (Bivalvia: Unionida).</title>
        <authorList>
            <person name="Smith C.H."/>
        </authorList>
    </citation>
    <scope>NUCLEOTIDE SEQUENCE</scope>
    <source>
        <strain evidence="2">CHS0354</strain>
    </source>
</reference>
<dbReference type="Proteomes" id="UP001195483">
    <property type="component" value="Unassembled WGS sequence"/>
</dbReference>
<dbReference type="AlphaFoldDB" id="A0AAE0SPN2"/>
<evidence type="ECO:0000256" key="1">
    <source>
        <dbReference type="SAM" id="SignalP"/>
    </source>
</evidence>
<keyword evidence="3" id="KW-1185">Reference proteome</keyword>
<protein>
    <submittedName>
        <fullName evidence="2">Uncharacterized protein</fullName>
    </submittedName>
</protein>
<evidence type="ECO:0000313" key="2">
    <source>
        <dbReference type="EMBL" id="KAK3595734.1"/>
    </source>
</evidence>